<feature type="domain" description="Polysaccharide pyruvyl transferase" evidence="1">
    <location>
        <begin position="50"/>
        <end position="291"/>
    </location>
</feature>
<dbReference type="GO" id="GO:0016740">
    <property type="term" value="F:transferase activity"/>
    <property type="evidence" value="ECO:0007669"/>
    <property type="project" value="UniProtKB-KW"/>
</dbReference>
<sequence length="351" mass="41151">MGALAKIKRKIGNIFTDIYCNRQADKLQDEIKRNPAARTLYLFCAPTHSNLGDQAQLFCWLRLFKEWYPNHRIICVPTRYRRLSTLFEIKKKIKKDDLVFVHSGYLLYDPHPELPFIQDVVNAFYDHPVTILPQTVNLLADWFQHVVAQCFNNHPSLTLICRDDVSYAKAQQLFPKVKLRLMPDVVTSLIGNKDFHYHLPRRGICFCTRNDGEKFYSDEQLRALKERFGKIRTFQCDTTIEAPISAWETQREKLIRKMLRRLAQYQVVVTDRYHGTIFSQIVNTPVVVISSGDHKLSSGVKWFPREEFGKNIYFEETLDGVYSRVMEILARNGQEIVNPSWFKDNYYSSPL</sequence>
<evidence type="ECO:0000313" key="3">
    <source>
        <dbReference type="Proteomes" id="UP001589688"/>
    </source>
</evidence>
<dbReference type="Pfam" id="PF04230">
    <property type="entry name" value="PS_pyruv_trans"/>
    <property type="match status" value="1"/>
</dbReference>
<name>A0ABV5ZHW7_9BACT</name>
<comment type="caution">
    <text evidence="2">The sequence shown here is derived from an EMBL/GenBank/DDBJ whole genome shotgun (WGS) entry which is preliminary data.</text>
</comment>
<keyword evidence="3" id="KW-1185">Reference proteome</keyword>
<dbReference type="RefSeq" id="WP_027951892.1">
    <property type="nucleotide sequence ID" value="NZ_JADU01000008.1"/>
</dbReference>
<keyword evidence="2" id="KW-0808">Transferase</keyword>
<evidence type="ECO:0000259" key="1">
    <source>
        <dbReference type="Pfam" id="PF04230"/>
    </source>
</evidence>
<organism evidence="2 3">
    <name type="scientific">Hallella seregens ATCC 51272</name>
    <dbReference type="NCBI Taxonomy" id="1336250"/>
    <lineage>
        <taxon>Bacteria</taxon>
        <taxon>Pseudomonadati</taxon>
        <taxon>Bacteroidota</taxon>
        <taxon>Bacteroidia</taxon>
        <taxon>Bacteroidales</taxon>
        <taxon>Prevotellaceae</taxon>
        <taxon>Hallella</taxon>
    </lineage>
</organism>
<dbReference type="EMBL" id="JBHLZF010000001">
    <property type="protein sequence ID" value="MFB9896962.1"/>
    <property type="molecule type" value="Genomic_DNA"/>
</dbReference>
<proteinExistence type="predicted"/>
<reference evidence="2 3" key="1">
    <citation type="submission" date="2024-09" db="EMBL/GenBank/DDBJ databases">
        <authorList>
            <person name="Sun Q."/>
            <person name="Mori K."/>
        </authorList>
    </citation>
    <scope>NUCLEOTIDE SEQUENCE [LARGE SCALE GENOMIC DNA]</scope>
    <source>
        <strain evidence="2 3">ATCC 51272</strain>
    </source>
</reference>
<dbReference type="Proteomes" id="UP001589688">
    <property type="component" value="Unassembled WGS sequence"/>
</dbReference>
<gene>
    <name evidence="2" type="ORF">ACFFK8_03800</name>
</gene>
<accession>A0ABV5ZHW7</accession>
<dbReference type="InterPro" id="IPR007345">
    <property type="entry name" value="Polysacch_pyruvyl_Trfase"/>
</dbReference>
<evidence type="ECO:0000313" key="2">
    <source>
        <dbReference type="EMBL" id="MFB9896962.1"/>
    </source>
</evidence>
<protein>
    <submittedName>
        <fullName evidence="2">Polysaccharide pyruvyl transferase family protein</fullName>
    </submittedName>
</protein>